<keyword evidence="6" id="KW-0325">Glycoprotein</keyword>
<keyword evidence="2" id="KW-0812">Transmembrane</keyword>
<accession>A0A9R1WW51</accession>
<dbReference type="EMBL" id="NBSK02000008">
    <property type="protein sequence ID" value="KAJ0189861.1"/>
    <property type="molecule type" value="Genomic_DNA"/>
</dbReference>
<evidence type="ECO:0000256" key="1">
    <source>
        <dbReference type="ARBA" id="ARBA00004479"/>
    </source>
</evidence>
<proteinExistence type="predicted"/>
<comment type="subcellular location">
    <subcellularLocation>
        <location evidence="1">Membrane</location>
        <topology evidence="1">Single-pass type I membrane protein</topology>
    </subcellularLocation>
</comment>
<protein>
    <submittedName>
        <fullName evidence="7">Uncharacterized protein</fullName>
    </submittedName>
</protein>
<evidence type="ECO:0000313" key="8">
    <source>
        <dbReference type="Proteomes" id="UP000235145"/>
    </source>
</evidence>
<name>A0A9R1WW51_LACSA</name>
<dbReference type="Proteomes" id="UP000235145">
    <property type="component" value="Unassembled WGS sequence"/>
</dbReference>
<keyword evidence="5" id="KW-0472">Membrane</keyword>
<dbReference type="GO" id="GO:0016020">
    <property type="term" value="C:membrane"/>
    <property type="evidence" value="ECO:0007669"/>
    <property type="project" value="UniProtKB-SubCell"/>
</dbReference>
<organism evidence="7 8">
    <name type="scientific">Lactuca sativa</name>
    <name type="common">Garden lettuce</name>
    <dbReference type="NCBI Taxonomy" id="4236"/>
    <lineage>
        <taxon>Eukaryota</taxon>
        <taxon>Viridiplantae</taxon>
        <taxon>Streptophyta</taxon>
        <taxon>Embryophyta</taxon>
        <taxon>Tracheophyta</taxon>
        <taxon>Spermatophyta</taxon>
        <taxon>Magnoliopsida</taxon>
        <taxon>eudicotyledons</taxon>
        <taxon>Gunneridae</taxon>
        <taxon>Pentapetalae</taxon>
        <taxon>asterids</taxon>
        <taxon>campanulids</taxon>
        <taxon>Asterales</taxon>
        <taxon>Asteraceae</taxon>
        <taxon>Cichorioideae</taxon>
        <taxon>Cichorieae</taxon>
        <taxon>Lactucinae</taxon>
        <taxon>Lactuca</taxon>
    </lineage>
</organism>
<dbReference type="SUPFAM" id="SSF52058">
    <property type="entry name" value="L domain-like"/>
    <property type="match status" value="1"/>
</dbReference>
<dbReference type="Gene3D" id="3.80.10.10">
    <property type="entry name" value="Ribonuclease Inhibitor"/>
    <property type="match status" value="1"/>
</dbReference>
<dbReference type="InterPro" id="IPR001611">
    <property type="entry name" value="Leu-rich_rpt"/>
</dbReference>
<keyword evidence="8" id="KW-1185">Reference proteome</keyword>
<gene>
    <name evidence="7" type="ORF">LSAT_V11C800444730</name>
</gene>
<evidence type="ECO:0000256" key="6">
    <source>
        <dbReference type="ARBA" id="ARBA00023180"/>
    </source>
</evidence>
<comment type="caution">
    <text evidence="7">The sequence shown here is derived from an EMBL/GenBank/DDBJ whole genome shotgun (WGS) entry which is preliminary data.</text>
</comment>
<evidence type="ECO:0000256" key="4">
    <source>
        <dbReference type="ARBA" id="ARBA00022989"/>
    </source>
</evidence>
<evidence type="ECO:0000256" key="3">
    <source>
        <dbReference type="ARBA" id="ARBA00022729"/>
    </source>
</evidence>
<evidence type="ECO:0000256" key="2">
    <source>
        <dbReference type="ARBA" id="ARBA00022692"/>
    </source>
</evidence>
<evidence type="ECO:0000313" key="7">
    <source>
        <dbReference type="EMBL" id="KAJ0189861.1"/>
    </source>
</evidence>
<sequence length="88" mass="9997">MDFRSGFEIKGSFGDHSHKKLSVPLNYLPEIRFGLILVNNVFNESIPRSLCRYTYLALLDLSRNRLSGKIPKCLENLKGLGAMLLDKI</sequence>
<evidence type="ECO:0000256" key="5">
    <source>
        <dbReference type="ARBA" id="ARBA00023136"/>
    </source>
</evidence>
<dbReference type="InterPro" id="IPR046956">
    <property type="entry name" value="RLP23-like"/>
</dbReference>
<dbReference type="AlphaFoldDB" id="A0A9R1WW51"/>
<dbReference type="PANTHER" id="PTHR48063">
    <property type="entry name" value="LRR RECEPTOR-LIKE KINASE"/>
    <property type="match status" value="1"/>
</dbReference>
<dbReference type="Pfam" id="PF00560">
    <property type="entry name" value="LRR_1"/>
    <property type="match status" value="1"/>
</dbReference>
<dbReference type="PANTHER" id="PTHR48063:SF112">
    <property type="entry name" value="RECEPTOR LIKE PROTEIN 30-LIKE"/>
    <property type="match status" value="1"/>
</dbReference>
<keyword evidence="3" id="KW-0732">Signal</keyword>
<keyword evidence="4" id="KW-1133">Transmembrane helix</keyword>
<dbReference type="InterPro" id="IPR032675">
    <property type="entry name" value="LRR_dom_sf"/>
</dbReference>
<reference evidence="7 8" key="1">
    <citation type="journal article" date="2017" name="Nat. Commun.">
        <title>Genome assembly with in vitro proximity ligation data and whole-genome triplication in lettuce.</title>
        <authorList>
            <person name="Reyes-Chin-Wo S."/>
            <person name="Wang Z."/>
            <person name="Yang X."/>
            <person name="Kozik A."/>
            <person name="Arikit S."/>
            <person name="Song C."/>
            <person name="Xia L."/>
            <person name="Froenicke L."/>
            <person name="Lavelle D.O."/>
            <person name="Truco M.J."/>
            <person name="Xia R."/>
            <person name="Zhu S."/>
            <person name="Xu C."/>
            <person name="Xu H."/>
            <person name="Xu X."/>
            <person name="Cox K."/>
            <person name="Korf I."/>
            <person name="Meyers B.C."/>
            <person name="Michelmore R.W."/>
        </authorList>
    </citation>
    <scope>NUCLEOTIDE SEQUENCE [LARGE SCALE GENOMIC DNA]</scope>
    <source>
        <strain evidence="8">cv. Salinas</strain>
        <tissue evidence="7">Seedlings</tissue>
    </source>
</reference>